<sequence length="57" mass="6833">MGVGRDFRLDRLVAAHDGKTPPDWDDYYPSMLEHYETLCRELDHDLRTERLSAQQRR</sequence>
<dbReference type="KEGG" id="lxx:Lxx02520"/>
<name>Q6AH51_LEIXX</name>
<dbReference type="EMBL" id="AE016822">
    <property type="protein sequence ID" value="AAT88294.1"/>
    <property type="molecule type" value="Genomic_DNA"/>
</dbReference>
<gene>
    <name evidence="1" type="ordered locus">Lxx02520</name>
</gene>
<dbReference type="Proteomes" id="UP000001306">
    <property type="component" value="Chromosome"/>
</dbReference>
<dbReference type="RefSeq" id="WP_011185297.1">
    <property type="nucleotide sequence ID" value="NC_006087.1"/>
</dbReference>
<dbReference type="AlphaFoldDB" id="Q6AH51"/>
<organism evidence="1 2">
    <name type="scientific">Leifsonia xyli subsp. xyli (strain CTCB07)</name>
    <dbReference type="NCBI Taxonomy" id="281090"/>
    <lineage>
        <taxon>Bacteria</taxon>
        <taxon>Bacillati</taxon>
        <taxon>Actinomycetota</taxon>
        <taxon>Actinomycetes</taxon>
        <taxon>Micrococcales</taxon>
        <taxon>Microbacteriaceae</taxon>
        <taxon>Leifsonia</taxon>
    </lineage>
</organism>
<protein>
    <submittedName>
        <fullName evidence="1">Uncharacterized protein</fullName>
    </submittedName>
</protein>
<dbReference type="eggNOG" id="COG3832">
    <property type="taxonomic scope" value="Bacteria"/>
</dbReference>
<evidence type="ECO:0000313" key="2">
    <source>
        <dbReference type="Proteomes" id="UP000001306"/>
    </source>
</evidence>
<accession>Q6AH51</accession>
<reference evidence="1 2" key="1">
    <citation type="journal article" date="2004" name="Mol. Plant Microbe Interact.">
        <title>The genome sequence of the Gram-positive sugarcane pathogen Leifsonia xyli subsp. xyli.</title>
        <authorList>
            <person name="Monteiro-Vitorello C.B."/>
            <person name="Camargo L.E.A."/>
            <person name="Van Sluys M.A."/>
            <person name="Kitajima J.P."/>
            <person name="Truffi D."/>
            <person name="do Amaral A.M."/>
            <person name="Harakava R."/>
            <person name="de Oliveira J.C.F."/>
            <person name="Wood D."/>
            <person name="de Oliveira M.C."/>
            <person name="Miyaki C.Y."/>
            <person name="Takita M.A."/>
            <person name="da Silva A.C.R."/>
            <person name="Furlan L.R."/>
            <person name="Carraro D.M."/>
            <person name="Camarotte G."/>
            <person name="Almeida N.F. Jr."/>
            <person name="Carrer H."/>
            <person name="Coutinho L.L."/>
            <person name="El-Dorry H.A."/>
            <person name="Ferro M.I.T."/>
            <person name="Gagliardi P.R."/>
            <person name="Giglioti E."/>
            <person name="Goldman M.H.S."/>
            <person name="Goldman G.H."/>
            <person name="Kimura E.T."/>
            <person name="Ferro E.S."/>
            <person name="Kuramae E.E."/>
            <person name="Lemos E.G.M."/>
            <person name="Lemos M.V.F."/>
            <person name="Mauro S.M.Z."/>
            <person name="Machado M.A."/>
            <person name="Marino C.L."/>
            <person name="Menck C.F."/>
            <person name="Nunes L.R."/>
            <person name="Oliveira R.C."/>
            <person name="Pereira G.G."/>
            <person name="Siqueira W."/>
            <person name="de Souza A.A."/>
            <person name="Tsai S.M."/>
            <person name="Zanca A.S."/>
            <person name="Simpson A.J.G."/>
            <person name="Brumbley S.M."/>
            <person name="Setubal J.C."/>
        </authorList>
    </citation>
    <scope>NUCLEOTIDE SEQUENCE [LARGE SCALE GENOMIC DNA]</scope>
    <source>
        <strain evidence="1 2">CTCB07</strain>
    </source>
</reference>
<dbReference type="HOGENOM" id="CLU_2991197_0_0_11"/>
<proteinExistence type="predicted"/>
<evidence type="ECO:0000313" key="1">
    <source>
        <dbReference type="EMBL" id="AAT88294.1"/>
    </source>
</evidence>
<keyword evidence="2" id="KW-1185">Reference proteome</keyword>